<comment type="caution">
    <text evidence="3">The sequence shown here is derived from an EMBL/GenBank/DDBJ whole genome shotgun (WGS) entry which is preliminary data.</text>
</comment>
<feature type="compositionally biased region" description="Low complexity" evidence="1">
    <location>
        <begin position="70"/>
        <end position="87"/>
    </location>
</feature>
<dbReference type="InterPro" id="IPR037219">
    <property type="entry name" value="Peptidase_M41-like"/>
</dbReference>
<dbReference type="GO" id="GO:0004222">
    <property type="term" value="F:metalloendopeptidase activity"/>
    <property type="evidence" value="ECO:0007669"/>
    <property type="project" value="InterPro"/>
</dbReference>
<dbReference type="RefSeq" id="WP_133314578.1">
    <property type="nucleotide sequence ID" value="NZ_SMTL01000001.1"/>
</dbReference>
<dbReference type="GO" id="GO:0006508">
    <property type="term" value="P:proteolysis"/>
    <property type="evidence" value="ECO:0007669"/>
    <property type="project" value="InterPro"/>
</dbReference>
<feature type="region of interest" description="Disordered" evidence="1">
    <location>
        <begin position="65"/>
        <end position="87"/>
    </location>
</feature>
<proteinExistence type="predicted"/>
<feature type="domain" description="Peptidase M41" evidence="2">
    <location>
        <begin position="92"/>
        <end position="257"/>
    </location>
</feature>
<evidence type="ECO:0000313" key="4">
    <source>
        <dbReference type="Proteomes" id="UP000295238"/>
    </source>
</evidence>
<feature type="region of interest" description="Disordered" evidence="1">
    <location>
        <begin position="268"/>
        <end position="289"/>
    </location>
</feature>
<sequence length="289" mass="31028">MTFTEVDRLGGYHDPHAVRWKDHIVAARARAMEAIRAEDAPSSRRIVTGPTTISARETALTFDGSGDGGSTAMAANSTASSGSGNTNFPRRASHAVVAVATGARKVWRVSIESRASASLERQILGGAVLEGGELANHGRQFYLDNIAIHMSGMAAEQVFVGHLGDGVASDLNGATRIAIILDRNLGMNGMLASWLAGVHERLIDSARRVDGPLLKRIEPVLQEQLARAKTTVESYRTSIEALWLELIGVGHLTGQQIVDGLKPDDRRKCRRRRRAGKSDNGCTDKGETA</sequence>
<evidence type="ECO:0000256" key="1">
    <source>
        <dbReference type="SAM" id="MobiDB-lite"/>
    </source>
</evidence>
<gene>
    <name evidence="3" type="ORF">E2F50_03080</name>
</gene>
<dbReference type="InterPro" id="IPR000642">
    <property type="entry name" value="Peptidase_M41"/>
</dbReference>
<organism evidence="3 4">
    <name type="scientific">Rhizobium deserti</name>
    <dbReference type="NCBI Taxonomy" id="2547961"/>
    <lineage>
        <taxon>Bacteria</taxon>
        <taxon>Pseudomonadati</taxon>
        <taxon>Pseudomonadota</taxon>
        <taxon>Alphaproteobacteria</taxon>
        <taxon>Hyphomicrobiales</taxon>
        <taxon>Rhizobiaceae</taxon>
        <taxon>Rhizobium/Agrobacterium group</taxon>
        <taxon>Rhizobium</taxon>
    </lineage>
</organism>
<dbReference type="GO" id="GO:0004176">
    <property type="term" value="F:ATP-dependent peptidase activity"/>
    <property type="evidence" value="ECO:0007669"/>
    <property type="project" value="InterPro"/>
</dbReference>
<keyword evidence="4" id="KW-1185">Reference proteome</keyword>
<dbReference type="AlphaFoldDB" id="A0A4R5UMW2"/>
<dbReference type="Pfam" id="PF01434">
    <property type="entry name" value="Peptidase_M41"/>
    <property type="match status" value="1"/>
</dbReference>
<dbReference type="Gene3D" id="1.20.58.760">
    <property type="entry name" value="Peptidase M41"/>
    <property type="match status" value="1"/>
</dbReference>
<name>A0A4R5UMW2_9HYPH</name>
<reference evidence="3 4" key="1">
    <citation type="submission" date="2019-03" db="EMBL/GenBank/DDBJ databases">
        <title>Rhizobium sp. nov., an bacterium isolated from biocrust in Mu Us Desert.</title>
        <authorList>
            <person name="Lixiong L."/>
        </authorList>
    </citation>
    <scope>NUCLEOTIDE SEQUENCE [LARGE SCALE GENOMIC DNA]</scope>
    <source>
        <strain evidence="3 4">SPY-1</strain>
    </source>
</reference>
<dbReference type="GO" id="GO:0005524">
    <property type="term" value="F:ATP binding"/>
    <property type="evidence" value="ECO:0007669"/>
    <property type="project" value="InterPro"/>
</dbReference>
<protein>
    <recommendedName>
        <fullName evidence="2">Peptidase M41 domain-containing protein</fullName>
    </recommendedName>
</protein>
<accession>A0A4R5UMW2</accession>
<dbReference type="Proteomes" id="UP000295238">
    <property type="component" value="Unassembled WGS sequence"/>
</dbReference>
<dbReference type="EMBL" id="SMTL01000001">
    <property type="protein sequence ID" value="TDK39129.1"/>
    <property type="molecule type" value="Genomic_DNA"/>
</dbReference>
<evidence type="ECO:0000313" key="3">
    <source>
        <dbReference type="EMBL" id="TDK39129.1"/>
    </source>
</evidence>
<evidence type="ECO:0000259" key="2">
    <source>
        <dbReference type="Pfam" id="PF01434"/>
    </source>
</evidence>
<dbReference type="SUPFAM" id="SSF140990">
    <property type="entry name" value="FtsH protease domain-like"/>
    <property type="match status" value="1"/>
</dbReference>